<dbReference type="InterPro" id="IPR016163">
    <property type="entry name" value="Ald_DH_C"/>
</dbReference>
<dbReference type="InterPro" id="IPR016161">
    <property type="entry name" value="Ald_DH/histidinol_DH"/>
</dbReference>
<dbReference type="OrthoDB" id="9812625at2"/>
<proteinExistence type="inferred from homology"/>
<dbReference type="KEGG" id="ipa:Isop_0678"/>
<reference evidence="6 7" key="2">
    <citation type="journal article" date="2011" name="Stand. Genomic Sci.">
        <title>Complete genome sequence of Isosphaera pallida type strain (IS1B).</title>
        <authorList>
            <consortium name="US DOE Joint Genome Institute (JGI-PGF)"/>
            <person name="Goker M."/>
            <person name="Cleland D."/>
            <person name="Saunders E."/>
            <person name="Lapidus A."/>
            <person name="Nolan M."/>
            <person name="Lucas S."/>
            <person name="Hammon N."/>
            <person name="Deshpande S."/>
            <person name="Cheng J.F."/>
            <person name="Tapia R."/>
            <person name="Han C."/>
            <person name="Goodwin L."/>
            <person name="Pitluck S."/>
            <person name="Liolios K."/>
            <person name="Pagani I."/>
            <person name="Ivanova N."/>
            <person name="Mavromatis K."/>
            <person name="Pati A."/>
            <person name="Chen A."/>
            <person name="Palaniappan K."/>
            <person name="Land M."/>
            <person name="Hauser L."/>
            <person name="Chang Y.J."/>
            <person name="Jeffries C.D."/>
            <person name="Detter J.C."/>
            <person name="Beck B."/>
            <person name="Woyke T."/>
            <person name="Bristow J."/>
            <person name="Eisen J.A."/>
            <person name="Markowitz V."/>
            <person name="Hugenholtz P."/>
            <person name="Kyrpides N.C."/>
            <person name="Klenk H.P."/>
        </authorList>
    </citation>
    <scope>NUCLEOTIDE SEQUENCE [LARGE SCALE GENOMIC DNA]</scope>
    <source>
        <strain evidence="7">ATCC 43644 / DSM 9630 / IS1B</strain>
    </source>
</reference>
<dbReference type="eggNOG" id="COG1012">
    <property type="taxonomic scope" value="Bacteria"/>
</dbReference>
<dbReference type="RefSeq" id="WP_013563558.1">
    <property type="nucleotide sequence ID" value="NC_014962.1"/>
</dbReference>
<evidence type="ECO:0000313" key="6">
    <source>
        <dbReference type="EMBL" id="ADV61269.1"/>
    </source>
</evidence>
<evidence type="ECO:0000259" key="5">
    <source>
        <dbReference type="Pfam" id="PF00171"/>
    </source>
</evidence>
<dbReference type="Gene3D" id="3.40.605.10">
    <property type="entry name" value="Aldehyde Dehydrogenase, Chain A, domain 1"/>
    <property type="match status" value="1"/>
</dbReference>
<dbReference type="InterPro" id="IPR016160">
    <property type="entry name" value="Ald_DH_CS_CYS"/>
</dbReference>
<evidence type="ECO:0000256" key="3">
    <source>
        <dbReference type="ARBA" id="ARBA00024226"/>
    </source>
</evidence>
<evidence type="ECO:0000256" key="2">
    <source>
        <dbReference type="ARBA" id="ARBA00023002"/>
    </source>
</evidence>
<dbReference type="Gene3D" id="3.40.309.10">
    <property type="entry name" value="Aldehyde Dehydrogenase, Chain A, domain 2"/>
    <property type="match status" value="1"/>
</dbReference>
<organism evidence="6 7">
    <name type="scientific">Isosphaera pallida (strain ATCC 43644 / DSM 9630 / IS1B)</name>
    <dbReference type="NCBI Taxonomy" id="575540"/>
    <lineage>
        <taxon>Bacteria</taxon>
        <taxon>Pseudomonadati</taxon>
        <taxon>Planctomycetota</taxon>
        <taxon>Planctomycetia</taxon>
        <taxon>Isosphaerales</taxon>
        <taxon>Isosphaeraceae</taxon>
        <taxon>Isosphaera</taxon>
    </lineage>
</organism>
<sequence>MIGSSASSFCATVPTATGVVLPVIAPGSGQQVDEVRSSTPAEVEQTVAAARAAFETWSRTTWRHRRHWLKSWSQRLTDQADVWIEDLIRLHGKPRVEAIGEVLTTLEAIRWTIDHGKSVLKPRRIPPGRQRLMNIPTAEIVPNPLGVIGVWGTWNFPLYLNAPVIAQALAAGNAVVFKPSELAAATGRRLAQSWEGLDHPAGLLGLIQGDAEVGRRLAEQSLDKGVFTGGIVGGRAVLTALAARGIPAVAELSGYDPALILPDADREFTLPGLVWGSFVNAGQTCIGIKRILVVGTQTDARQWCVALATAAARLRVGDPAGSQGGAVDVGPLISNSARQRFAGFLAAAREHGAIVHQGGRVLEERAGWFVAPTVLEAGPDPDAVEQALAGCFGPLVLVRSHPTCEAAIDAINRGDYGLGASVWGRDLKAARLVAQRLRVGMVTINDVIAPTAHAGAPFGGVRASGYGRTHGADGLREFVHQKTLYVRPARGWRPQVYPYHDRLTRLLRGLLRILHH</sequence>
<dbReference type="InParanoid" id="E8R163"/>
<dbReference type="AlphaFoldDB" id="E8R163"/>
<dbReference type="SUPFAM" id="SSF53720">
    <property type="entry name" value="ALDH-like"/>
    <property type="match status" value="1"/>
</dbReference>
<dbReference type="GO" id="GO:0004029">
    <property type="term" value="F:aldehyde dehydrogenase (NAD+) activity"/>
    <property type="evidence" value="ECO:0007669"/>
    <property type="project" value="UniProtKB-EC"/>
</dbReference>
<dbReference type="STRING" id="575540.Isop_0678"/>
<dbReference type="EMBL" id="CP002353">
    <property type="protein sequence ID" value="ADV61269.1"/>
    <property type="molecule type" value="Genomic_DNA"/>
</dbReference>
<dbReference type="PANTHER" id="PTHR42804">
    <property type="entry name" value="ALDEHYDE DEHYDROGENASE"/>
    <property type="match status" value="1"/>
</dbReference>
<comment type="catalytic activity">
    <reaction evidence="4">
        <text>an aldehyde + NAD(+) + H2O = a carboxylate + NADH + 2 H(+)</text>
        <dbReference type="Rhea" id="RHEA:16185"/>
        <dbReference type="ChEBI" id="CHEBI:15377"/>
        <dbReference type="ChEBI" id="CHEBI:15378"/>
        <dbReference type="ChEBI" id="CHEBI:17478"/>
        <dbReference type="ChEBI" id="CHEBI:29067"/>
        <dbReference type="ChEBI" id="CHEBI:57540"/>
        <dbReference type="ChEBI" id="CHEBI:57945"/>
        <dbReference type="EC" id="1.2.1.3"/>
    </reaction>
</comment>
<protein>
    <recommendedName>
        <fullName evidence="3">aldehyde dehydrogenase (NAD(+))</fullName>
        <ecNumber evidence="3">1.2.1.3</ecNumber>
    </recommendedName>
</protein>
<name>E8R163_ISOPI</name>
<dbReference type="EC" id="1.2.1.3" evidence="3"/>
<dbReference type="Proteomes" id="UP000008631">
    <property type="component" value="Chromosome"/>
</dbReference>
<keyword evidence="7" id="KW-1185">Reference proteome</keyword>
<dbReference type="HOGENOM" id="CLU_005391_0_2_0"/>
<comment type="similarity">
    <text evidence="1">Belongs to the aldehyde dehydrogenase family.</text>
</comment>
<dbReference type="PANTHER" id="PTHR42804:SF1">
    <property type="entry name" value="ALDEHYDE DEHYDROGENASE-RELATED"/>
    <property type="match status" value="1"/>
</dbReference>
<evidence type="ECO:0000256" key="4">
    <source>
        <dbReference type="ARBA" id="ARBA00049194"/>
    </source>
</evidence>
<evidence type="ECO:0000313" key="7">
    <source>
        <dbReference type="Proteomes" id="UP000008631"/>
    </source>
</evidence>
<dbReference type="Pfam" id="PF00171">
    <property type="entry name" value="Aldedh"/>
    <property type="match status" value="1"/>
</dbReference>
<accession>E8R163</accession>
<evidence type="ECO:0000256" key="1">
    <source>
        <dbReference type="ARBA" id="ARBA00009986"/>
    </source>
</evidence>
<gene>
    <name evidence="6" type="ordered locus">Isop_0678</name>
</gene>
<reference key="1">
    <citation type="submission" date="2010-11" db="EMBL/GenBank/DDBJ databases">
        <title>The complete sequence of chromosome of Isophaera pallida ATCC 43644.</title>
        <authorList>
            <consortium name="US DOE Joint Genome Institute (JGI-PGF)"/>
            <person name="Lucas S."/>
            <person name="Copeland A."/>
            <person name="Lapidus A."/>
            <person name="Bruce D."/>
            <person name="Goodwin L."/>
            <person name="Pitluck S."/>
            <person name="Kyrpides N."/>
            <person name="Mavromatis K."/>
            <person name="Pagani I."/>
            <person name="Ivanova N."/>
            <person name="Saunders E."/>
            <person name="Brettin T."/>
            <person name="Detter J.C."/>
            <person name="Han C."/>
            <person name="Tapia R."/>
            <person name="Land M."/>
            <person name="Hauser L."/>
            <person name="Markowitz V."/>
            <person name="Cheng J.-F."/>
            <person name="Hugenholtz P."/>
            <person name="Woyke T."/>
            <person name="Wu D."/>
            <person name="Eisen J.A."/>
        </authorList>
    </citation>
    <scope>NUCLEOTIDE SEQUENCE</scope>
    <source>
        <strain>ATCC 43644</strain>
    </source>
</reference>
<dbReference type="PROSITE" id="PS00070">
    <property type="entry name" value="ALDEHYDE_DEHYDR_CYS"/>
    <property type="match status" value="1"/>
</dbReference>
<dbReference type="InterPro" id="IPR015590">
    <property type="entry name" value="Aldehyde_DH_dom"/>
</dbReference>
<feature type="domain" description="Aldehyde dehydrogenase" evidence="5">
    <location>
        <begin position="21"/>
        <end position="483"/>
    </location>
</feature>
<keyword evidence="2" id="KW-0560">Oxidoreductase</keyword>
<dbReference type="InterPro" id="IPR016162">
    <property type="entry name" value="Ald_DH_N"/>
</dbReference>